<keyword evidence="3" id="KW-0041">Annexin</keyword>
<gene>
    <name evidence="5" type="ORF">L3X38_043128</name>
</gene>
<dbReference type="SUPFAM" id="SSF47874">
    <property type="entry name" value="Annexin"/>
    <property type="match status" value="1"/>
</dbReference>
<comment type="caution">
    <text evidence="5">The sequence shown here is derived from an EMBL/GenBank/DDBJ whole genome shotgun (WGS) entry which is preliminary data.</text>
</comment>
<reference evidence="5 6" key="1">
    <citation type="journal article" date="2022" name="G3 (Bethesda)">
        <title>Whole-genome sequence and methylome profiling of the almond [Prunus dulcis (Mill.) D.A. Webb] cultivar 'Nonpareil'.</title>
        <authorList>
            <person name="D'Amico-Willman K.M."/>
            <person name="Ouma W.Z."/>
            <person name="Meulia T."/>
            <person name="Sideli G.M."/>
            <person name="Gradziel T.M."/>
            <person name="Fresnedo-Ramirez J."/>
        </authorList>
    </citation>
    <scope>NUCLEOTIDE SEQUENCE [LARGE SCALE GENOMIC DNA]</scope>
    <source>
        <strain evidence="5">Clone GOH B32 T37-40</strain>
    </source>
</reference>
<protein>
    <recommendedName>
        <fullName evidence="7">Annexin 5</fullName>
    </recommendedName>
</protein>
<evidence type="ECO:0008006" key="7">
    <source>
        <dbReference type="Google" id="ProtNLM"/>
    </source>
</evidence>
<dbReference type="GO" id="GO:0009409">
    <property type="term" value="P:response to cold"/>
    <property type="evidence" value="ECO:0007669"/>
    <property type="project" value="TreeGrafter"/>
</dbReference>
<evidence type="ECO:0000256" key="2">
    <source>
        <dbReference type="ARBA" id="ARBA00022737"/>
    </source>
</evidence>
<dbReference type="PROSITE" id="PS51897">
    <property type="entry name" value="ANNEXIN_2"/>
    <property type="match status" value="1"/>
</dbReference>
<dbReference type="GO" id="GO:0009408">
    <property type="term" value="P:response to heat"/>
    <property type="evidence" value="ECO:0007669"/>
    <property type="project" value="TreeGrafter"/>
</dbReference>
<dbReference type="Gene3D" id="1.10.220.10">
    <property type="entry name" value="Annexin"/>
    <property type="match status" value="2"/>
</dbReference>
<dbReference type="SMART" id="SM00335">
    <property type="entry name" value="ANX"/>
    <property type="match status" value="1"/>
</dbReference>
<dbReference type="InterPro" id="IPR037104">
    <property type="entry name" value="Annexin_sf"/>
</dbReference>
<dbReference type="Proteomes" id="UP001054821">
    <property type="component" value="Chromosome 8"/>
</dbReference>
<keyword evidence="6" id="KW-1185">Reference proteome</keyword>
<evidence type="ECO:0000256" key="3">
    <source>
        <dbReference type="ARBA" id="ARBA00023216"/>
    </source>
</evidence>
<dbReference type="GO" id="GO:0009651">
    <property type="term" value="P:response to salt stress"/>
    <property type="evidence" value="ECO:0007669"/>
    <property type="project" value="TreeGrafter"/>
</dbReference>
<evidence type="ECO:0000256" key="1">
    <source>
        <dbReference type="ARBA" id="ARBA00007831"/>
    </source>
</evidence>
<evidence type="ECO:0000313" key="6">
    <source>
        <dbReference type="Proteomes" id="UP001054821"/>
    </source>
</evidence>
<name>A0AAD4UY82_PRUDU</name>
<dbReference type="GO" id="GO:0005509">
    <property type="term" value="F:calcium ion binding"/>
    <property type="evidence" value="ECO:0007669"/>
    <property type="project" value="InterPro"/>
</dbReference>
<dbReference type="PANTHER" id="PTHR10502">
    <property type="entry name" value="ANNEXIN"/>
    <property type="match status" value="1"/>
</dbReference>
<feature type="region of interest" description="Disordered" evidence="4">
    <location>
        <begin position="1"/>
        <end position="35"/>
    </location>
</feature>
<dbReference type="GO" id="GO:0005544">
    <property type="term" value="F:calcium-dependent phospholipid binding"/>
    <property type="evidence" value="ECO:0007669"/>
    <property type="project" value="InterPro"/>
</dbReference>
<sequence length="321" mass="35444">MVNKGSNYPNPGQTGPRGPRPPNSDPEVPMGSIRNGGRRREIELLEFWVKFGRIFAFPASTGGSGGWDWSGWKKEDGTVLLGPVPPQVVAGCGGGGPKTPAVNKYLEAILLIICLNIIVDTASTLHYGRHHHDLAHVQHHDYGRHHHDLCITCPAVAEKLISSGGTKKSREGSSVWPIIPPVLSSPRDDAIQLHRAFKGFGCHTTTVINILAHIDATQRAYLKQEYKTMYHEELSKRLSSELSGNTKKSVLLWMHDPATRDATIIRQALGGEAVVYLKAATEVICSRTPSQILQFKNIYFATFGVYLEHDIEFQAWPPESE</sequence>
<proteinExistence type="inferred from homology"/>
<accession>A0AAD4UY82</accession>
<dbReference type="GO" id="GO:0001786">
    <property type="term" value="F:phosphatidylserine binding"/>
    <property type="evidence" value="ECO:0007669"/>
    <property type="project" value="TreeGrafter"/>
</dbReference>
<evidence type="ECO:0000313" key="5">
    <source>
        <dbReference type="EMBL" id="KAI5313952.1"/>
    </source>
</evidence>
<dbReference type="Pfam" id="PF00191">
    <property type="entry name" value="Annexin"/>
    <property type="match status" value="1"/>
</dbReference>
<dbReference type="GO" id="GO:0009414">
    <property type="term" value="P:response to water deprivation"/>
    <property type="evidence" value="ECO:0007669"/>
    <property type="project" value="TreeGrafter"/>
</dbReference>
<dbReference type="GO" id="GO:0005737">
    <property type="term" value="C:cytoplasm"/>
    <property type="evidence" value="ECO:0007669"/>
    <property type="project" value="TreeGrafter"/>
</dbReference>
<dbReference type="PANTHER" id="PTHR10502:SF102">
    <property type="entry name" value="ANNEXIN B11"/>
    <property type="match status" value="1"/>
</dbReference>
<dbReference type="EMBL" id="JAJFAZ020000008">
    <property type="protein sequence ID" value="KAI5313952.1"/>
    <property type="molecule type" value="Genomic_DNA"/>
</dbReference>
<dbReference type="GO" id="GO:0005886">
    <property type="term" value="C:plasma membrane"/>
    <property type="evidence" value="ECO:0007669"/>
    <property type="project" value="TreeGrafter"/>
</dbReference>
<organism evidence="5 6">
    <name type="scientific">Prunus dulcis</name>
    <name type="common">Almond</name>
    <name type="synonym">Amygdalus dulcis</name>
    <dbReference type="NCBI Taxonomy" id="3755"/>
    <lineage>
        <taxon>Eukaryota</taxon>
        <taxon>Viridiplantae</taxon>
        <taxon>Streptophyta</taxon>
        <taxon>Embryophyta</taxon>
        <taxon>Tracheophyta</taxon>
        <taxon>Spermatophyta</taxon>
        <taxon>Magnoliopsida</taxon>
        <taxon>eudicotyledons</taxon>
        <taxon>Gunneridae</taxon>
        <taxon>Pentapetalae</taxon>
        <taxon>rosids</taxon>
        <taxon>fabids</taxon>
        <taxon>Rosales</taxon>
        <taxon>Rosaceae</taxon>
        <taxon>Amygdaloideae</taxon>
        <taxon>Amygdaleae</taxon>
        <taxon>Prunus</taxon>
    </lineage>
</organism>
<keyword evidence="2" id="KW-0677">Repeat</keyword>
<dbReference type="AlphaFoldDB" id="A0AAD4UY82"/>
<evidence type="ECO:0000256" key="4">
    <source>
        <dbReference type="SAM" id="MobiDB-lite"/>
    </source>
</evidence>
<dbReference type="InterPro" id="IPR018502">
    <property type="entry name" value="Annexin_repeat"/>
</dbReference>
<comment type="similarity">
    <text evidence="1">Belongs to the annexin family.</text>
</comment>